<name>A0A839N3W8_9MICO</name>
<proteinExistence type="predicted"/>
<evidence type="ECO:0000313" key="1">
    <source>
        <dbReference type="EMBL" id="MBB2890754.1"/>
    </source>
</evidence>
<sequence length="34" mass="3631">MDGGRVVESGTHDELVAAGASYARLWRAWSTPPS</sequence>
<organism evidence="1 2">
    <name type="scientific">Flexivirga oryzae</name>
    <dbReference type="NCBI Taxonomy" id="1794944"/>
    <lineage>
        <taxon>Bacteria</taxon>
        <taxon>Bacillati</taxon>
        <taxon>Actinomycetota</taxon>
        <taxon>Actinomycetes</taxon>
        <taxon>Micrococcales</taxon>
        <taxon>Dermacoccaceae</taxon>
        <taxon>Flexivirga</taxon>
    </lineage>
</organism>
<evidence type="ECO:0000313" key="2">
    <source>
        <dbReference type="Proteomes" id="UP000559182"/>
    </source>
</evidence>
<accession>A0A839N3W8</accession>
<keyword evidence="2" id="KW-1185">Reference proteome</keyword>
<gene>
    <name evidence="1" type="ORF">FHU39_000738</name>
</gene>
<dbReference type="AlphaFoldDB" id="A0A839N3W8"/>
<protein>
    <submittedName>
        <fullName evidence="1">ABC-type multidrug transport system fused ATPase/permease subunit</fullName>
    </submittedName>
</protein>
<comment type="caution">
    <text evidence="1">The sequence shown here is derived from an EMBL/GenBank/DDBJ whole genome shotgun (WGS) entry which is preliminary data.</text>
</comment>
<dbReference type="EMBL" id="JACHVQ010000001">
    <property type="protein sequence ID" value="MBB2890754.1"/>
    <property type="molecule type" value="Genomic_DNA"/>
</dbReference>
<reference evidence="1 2" key="1">
    <citation type="submission" date="2020-08" db="EMBL/GenBank/DDBJ databases">
        <title>Sequencing the genomes of 1000 actinobacteria strains.</title>
        <authorList>
            <person name="Klenk H.-P."/>
        </authorList>
    </citation>
    <scope>NUCLEOTIDE SEQUENCE [LARGE SCALE GENOMIC DNA]</scope>
    <source>
        <strain evidence="1 2">DSM 105369</strain>
    </source>
</reference>
<dbReference type="Proteomes" id="UP000559182">
    <property type="component" value="Unassembled WGS sequence"/>
</dbReference>